<protein>
    <submittedName>
        <fullName evidence="2 3">Uncharacterized protein</fullName>
    </submittedName>
</protein>
<dbReference type="EnsemblFungi" id="EJT79828">
    <property type="protein sequence ID" value="EJT79828"/>
    <property type="gene ID" value="GGTG_04911"/>
</dbReference>
<reference evidence="2" key="3">
    <citation type="submission" date="2010-09" db="EMBL/GenBank/DDBJ databases">
        <title>Annotation of Gaeumannomyces graminis var. tritici R3-111a-1.</title>
        <authorList>
            <consortium name="The Broad Institute Genome Sequencing Platform"/>
            <person name="Ma L.-J."/>
            <person name="Dead R."/>
            <person name="Young S.K."/>
            <person name="Zeng Q."/>
            <person name="Gargeya S."/>
            <person name="Fitzgerald M."/>
            <person name="Haas B."/>
            <person name="Abouelleil A."/>
            <person name="Alvarado L."/>
            <person name="Arachchi H.M."/>
            <person name="Berlin A."/>
            <person name="Brown A."/>
            <person name="Chapman S.B."/>
            <person name="Chen Z."/>
            <person name="Dunbar C."/>
            <person name="Freedman E."/>
            <person name="Gearin G."/>
            <person name="Gellesch M."/>
            <person name="Goldberg J."/>
            <person name="Griggs A."/>
            <person name="Gujja S."/>
            <person name="Heiman D."/>
            <person name="Howarth C."/>
            <person name="Larson L."/>
            <person name="Lui A."/>
            <person name="MacDonald P.J.P."/>
            <person name="Mehta T."/>
            <person name="Montmayeur A."/>
            <person name="Murphy C."/>
            <person name="Neiman D."/>
            <person name="Pearson M."/>
            <person name="Priest M."/>
            <person name="Roberts A."/>
            <person name="Saif S."/>
            <person name="Shea T."/>
            <person name="Shenoy N."/>
            <person name="Sisk P."/>
            <person name="Stolte C."/>
            <person name="Sykes S."/>
            <person name="Yandava C."/>
            <person name="Wortman J."/>
            <person name="Nusbaum C."/>
            <person name="Birren B."/>
        </authorList>
    </citation>
    <scope>NUCLEOTIDE SEQUENCE</scope>
    <source>
        <strain evidence="2">R3-111a-1</strain>
    </source>
</reference>
<name>J3NUF5_GAET3</name>
<dbReference type="VEuPathDB" id="FungiDB:GGTG_04911"/>
<dbReference type="EMBL" id="GL385396">
    <property type="protein sequence ID" value="EJT79828.1"/>
    <property type="molecule type" value="Genomic_DNA"/>
</dbReference>
<sequence length="367" mass="39452">MGCPRGGWQPAMRQRQAAVAESAELVRKRVKPCQAGRDRRREVVPDGLDQATRPFRGDVDLEEHEKLCRPPMPEAAESSNAPTAHDYEGVFKPGRITRGLACRGSIKRCRQRAVAQSCACRMNSKRRGRWMDAPGRGAEILRERESQTAATQLPGHRQAEPTRFLGQVLRAAEERFHFGRCQASSAIRASQGLLQALAPRTRYLGDWNHGSALPGWGGENKTTSAGGHGQPGAEDAPCPPATATSSSEAEGPMTLCHAHAPKECVPLGWIACLPRIPTAAEAASRLASALPAGRPSRLSLLCSPRTTEPPVAWLGAALDPCGLARGVLGKGRRESDRNSKDLADTMVWSEAGGIKAETETASREKGI</sequence>
<feature type="compositionally biased region" description="Basic and acidic residues" evidence="1">
    <location>
        <begin position="356"/>
        <end position="367"/>
    </location>
</feature>
<evidence type="ECO:0000313" key="3">
    <source>
        <dbReference type="EnsemblFungi" id="EJT79828"/>
    </source>
</evidence>
<evidence type="ECO:0000313" key="4">
    <source>
        <dbReference type="Proteomes" id="UP000006039"/>
    </source>
</evidence>
<dbReference type="HOGENOM" id="CLU_754482_0_0_1"/>
<organism evidence="2">
    <name type="scientific">Gaeumannomyces tritici (strain R3-111a-1)</name>
    <name type="common">Wheat and barley take-all root rot fungus</name>
    <name type="synonym">Gaeumannomyces graminis var. tritici</name>
    <dbReference type="NCBI Taxonomy" id="644352"/>
    <lineage>
        <taxon>Eukaryota</taxon>
        <taxon>Fungi</taxon>
        <taxon>Dikarya</taxon>
        <taxon>Ascomycota</taxon>
        <taxon>Pezizomycotina</taxon>
        <taxon>Sordariomycetes</taxon>
        <taxon>Sordariomycetidae</taxon>
        <taxon>Magnaporthales</taxon>
        <taxon>Magnaporthaceae</taxon>
        <taxon>Gaeumannomyces</taxon>
    </lineage>
</organism>
<evidence type="ECO:0000256" key="1">
    <source>
        <dbReference type="SAM" id="MobiDB-lite"/>
    </source>
</evidence>
<proteinExistence type="predicted"/>
<reference evidence="3" key="5">
    <citation type="submission" date="2018-04" db="UniProtKB">
        <authorList>
            <consortium name="EnsemblFungi"/>
        </authorList>
    </citation>
    <scope>IDENTIFICATION</scope>
    <source>
        <strain evidence="3">R3-111a-1</strain>
    </source>
</reference>
<reference evidence="2" key="2">
    <citation type="submission" date="2010-07" db="EMBL/GenBank/DDBJ databases">
        <authorList>
            <consortium name="The Broad Institute Genome Sequencing Platform"/>
            <consortium name="Broad Institute Genome Sequencing Center for Infectious Disease"/>
            <person name="Ma L.-J."/>
            <person name="Dead R."/>
            <person name="Young S."/>
            <person name="Zeng Q."/>
            <person name="Koehrsen M."/>
            <person name="Alvarado L."/>
            <person name="Berlin A."/>
            <person name="Chapman S.B."/>
            <person name="Chen Z."/>
            <person name="Freedman E."/>
            <person name="Gellesch M."/>
            <person name="Goldberg J."/>
            <person name="Griggs A."/>
            <person name="Gujja S."/>
            <person name="Heilman E.R."/>
            <person name="Heiman D."/>
            <person name="Hepburn T."/>
            <person name="Howarth C."/>
            <person name="Jen D."/>
            <person name="Larson L."/>
            <person name="Mehta T."/>
            <person name="Neiman D."/>
            <person name="Pearson M."/>
            <person name="Roberts A."/>
            <person name="Saif S."/>
            <person name="Shea T."/>
            <person name="Shenoy N."/>
            <person name="Sisk P."/>
            <person name="Stolte C."/>
            <person name="Sykes S."/>
            <person name="Walk T."/>
            <person name="White J."/>
            <person name="Yandava C."/>
            <person name="Haas B."/>
            <person name="Nusbaum C."/>
            <person name="Birren B."/>
        </authorList>
    </citation>
    <scope>NUCLEOTIDE SEQUENCE</scope>
    <source>
        <strain evidence="2">R3-111a-1</strain>
    </source>
</reference>
<dbReference type="RefSeq" id="XP_009220973.1">
    <property type="nucleotide sequence ID" value="XM_009222709.1"/>
</dbReference>
<dbReference type="AlphaFoldDB" id="J3NUF5"/>
<accession>J3NUF5</accession>
<gene>
    <name evidence="3" type="primary">20345369</name>
    <name evidence="2" type="ORF">GGTG_04911</name>
</gene>
<feature type="region of interest" description="Disordered" evidence="1">
    <location>
        <begin position="32"/>
        <end position="54"/>
    </location>
</feature>
<feature type="compositionally biased region" description="Basic and acidic residues" evidence="1">
    <location>
        <begin position="331"/>
        <end position="343"/>
    </location>
</feature>
<dbReference type="GeneID" id="20345369"/>
<evidence type="ECO:0000313" key="2">
    <source>
        <dbReference type="EMBL" id="EJT79828.1"/>
    </source>
</evidence>
<reference evidence="4" key="1">
    <citation type="submission" date="2010-07" db="EMBL/GenBank/DDBJ databases">
        <title>The genome sequence of Gaeumannomyces graminis var. tritici strain R3-111a-1.</title>
        <authorList>
            <consortium name="The Broad Institute Genome Sequencing Platform"/>
            <person name="Ma L.-J."/>
            <person name="Dead R."/>
            <person name="Young S."/>
            <person name="Zeng Q."/>
            <person name="Koehrsen M."/>
            <person name="Alvarado L."/>
            <person name="Berlin A."/>
            <person name="Chapman S.B."/>
            <person name="Chen Z."/>
            <person name="Freedman E."/>
            <person name="Gellesch M."/>
            <person name="Goldberg J."/>
            <person name="Griggs A."/>
            <person name="Gujja S."/>
            <person name="Heilman E.R."/>
            <person name="Heiman D."/>
            <person name="Hepburn T."/>
            <person name="Howarth C."/>
            <person name="Jen D."/>
            <person name="Larson L."/>
            <person name="Mehta T."/>
            <person name="Neiman D."/>
            <person name="Pearson M."/>
            <person name="Roberts A."/>
            <person name="Saif S."/>
            <person name="Shea T."/>
            <person name="Shenoy N."/>
            <person name="Sisk P."/>
            <person name="Stolte C."/>
            <person name="Sykes S."/>
            <person name="Walk T."/>
            <person name="White J."/>
            <person name="Yandava C."/>
            <person name="Haas B."/>
            <person name="Nusbaum C."/>
            <person name="Birren B."/>
        </authorList>
    </citation>
    <scope>NUCLEOTIDE SEQUENCE [LARGE SCALE GENOMIC DNA]</scope>
    <source>
        <strain evidence="4">R3-111a-1</strain>
    </source>
</reference>
<feature type="region of interest" description="Disordered" evidence="1">
    <location>
        <begin position="214"/>
        <end position="249"/>
    </location>
</feature>
<keyword evidence="4" id="KW-1185">Reference proteome</keyword>
<dbReference type="Proteomes" id="UP000006039">
    <property type="component" value="Unassembled WGS sequence"/>
</dbReference>
<feature type="region of interest" description="Disordered" evidence="1">
    <location>
        <begin position="329"/>
        <end position="367"/>
    </location>
</feature>
<reference evidence="3" key="4">
    <citation type="journal article" date="2015" name="G3 (Bethesda)">
        <title>Genome sequences of three phytopathogenic species of the Magnaporthaceae family of fungi.</title>
        <authorList>
            <person name="Okagaki L.H."/>
            <person name="Nunes C.C."/>
            <person name="Sailsbery J."/>
            <person name="Clay B."/>
            <person name="Brown D."/>
            <person name="John T."/>
            <person name="Oh Y."/>
            <person name="Young N."/>
            <person name="Fitzgerald M."/>
            <person name="Haas B.J."/>
            <person name="Zeng Q."/>
            <person name="Young S."/>
            <person name="Adiconis X."/>
            <person name="Fan L."/>
            <person name="Levin J.Z."/>
            <person name="Mitchell T.K."/>
            <person name="Okubara P.A."/>
            <person name="Farman M.L."/>
            <person name="Kohn L.M."/>
            <person name="Birren B."/>
            <person name="Ma L.-J."/>
            <person name="Dean R.A."/>
        </authorList>
    </citation>
    <scope>NUCLEOTIDE SEQUENCE</scope>
    <source>
        <strain evidence="3">R3-111a-1</strain>
    </source>
</reference>